<reference evidence="2" key="1">
    <citation type="submission" date="2013-12" db="EMBL/GenBank/DDBJ databases">
        <title>The Genome Sequence of Aphanomyces astaci APO3.</title>
        <authorList>
            <consortium name="The Broad Institute Genomics Platform"/>
            <person name="Russ C."/>
            <person name="Tyler B."/>
            <person name="van West P."/>
            <person name="Dieguez-Uribeondo J."/>
            <person name="Young S.K."/>
            <person name="Zeng Q."/>
            <person name="Gargeya S."/>
            <person name="Fitzgerald M."/>
            <person name="Abouelleil A."/>
            <person name="Alvarado L."/>
            <person name="Chapman S.B."/>
            <person name="Gainer-Dewar J."/>
            <person name="Goldberg J."/>
            <person name="Griggs A."/>
            <person name="Gujja S."/>
            <person name="Hansen M."/>
            <person name="Howarth C."/>
            <person name="Imamovic A."/>
            <person name="Ireland A."/>
            <person name="Larimer J."/>
            <person name="McCowan C."/>
            <person name="Murphy C."/>
            <person name="Pearson M."/>
            <person name="Poon T.W."/>
            <person name="Priest M."/>
            <person name="Roberts A."/>
            <person name="Saif S."/>
            <person name="Shea T."/>
            <person name="Sykes S."/>
            <person name="Wortman J."/>
            <person name="Nusbaum C."/>
            <person name="Birren B."/>
        </authorList>
    </citation>
    <scope>NUCLEOTIDE SEQUENCE [LARGE SCALE GENOMIC DNA]</scope>
    <source>
        <strain evidence="2">APO3</strain>
    </source>
</reference>
<dbReference type="SUPFAM" id="SSF56317">
    <property type="entry name" value="Carbon-nitrogen hydrolase"/>
    <property type="match status" value="1"/>
</dbReference>
<accession>W4FS30</accession>
<protein>
    <recommendedName>
        <fullName evidence="1">CN hydrolase domain-containing protein</fullName>
    </recommendedName>
</protein>
<dbReference type="GeneID" id="20816821"/>
<feature type="domain" description="CN hydrolase" evidence="1">
    <location>
        <begin position="9"/>
        <end position="299"/>
    </location>
</feature>
<dbReference type="InterPro" id="IPR036526">
    <property type="entry name" value="C-N_Hydrolase_sf"/>
</dbReference>
<sequence>MAQSAPSSIKVAIVQYEPQINQVQANMETVASMLAHLTQADGLHILMLSEMVFTGYCFRDRDEVEPLAEETSTGPTFEWCQRHATRLHCLVACGYVEKASDGNLYNSMMVLSPDGTVVFNYRKTFLYETDKSWATAGSGFGNWYCPWLAQQLSFGKLLTIAKVFAQGCRYTLRTCLGICMDINPCDFTAPYESYEFASSVVTAKSSLVLFSSAWNDFSPLETNPSPLPTIQYWANRLVPVINTASKSQQHCYFICANRTGVERGTSFVGGSCIISLNEPSIVVAADRFQAKVLVATLPLGDTSS</sequence>
<dbReference type="RefSeq" id="XP_009841026.1">
    <property type="nucleotide sequence ID" value="XM_009842724.1"/>
</dbReference>
<name>W4FS30_APHAT</name>
<gene>
    <name evidence="2" type="ORF">H257_14825</name>
</gene>
<dbReference type="Pfam" id="PF00795">
    <property type="entry name" value="CN_hydrolase"/>
    <property type="match status" value="2"/>
</dbReference>
<proteinExistence type="predicted"/>
<dbReference type="PANTHER" id="PTHR11750">
    <property type="entry name" value="PROTEIN N-TERMINAL AMIDASE"/>
    <property type="match status" value="1"/>
</dbReference>
<dbReference type="PROSITE" id="PS50263">
    <property type="entry name" value="CN_HYDROLASE"/>
    <property type="match status" value="1"/>
</dbReference>
<dbReference type="AlphaFoldDB" id="W4FS30"/>
<dbReference type="VEuPathDB" id="FungiDB:H257_14825"/>
<organism evidence="2">
    <name type="scientific">Aphanomyces astaci</name>
    <name type="common">Crayfish plague agent</name>
    <dbReference type="NCBI Taxonomy" id="112090"/>
    <lineage>
        <taxon>Eukaryota</taxon>
        <taxon>Sar</taxon>
        <taxon>Stramenopiles</taxon>
        <taxon>Oomycota</taxon>
        <taxon>Saprolegniomycetes</taxon>
        <taxon>Saprolegniales</taxon>
        <taxon>Verrucalvaceae</taxon>
        <taxon>Aphanomyces</taxon>
    </lineage>
</organism>
<dbReference type="InterPro" id="IPR039703">
    <property type="entry name" value="Nta1"/>
</dbReference>
<evidence type="ECO:0000313" key="2">
    <source>
        <dbReference type="EMBL" id="ETV69453.1"/>
    </source>
</evidence>
<evidence type="ECO:0000259" key="1">
    <source>
        <dbReference type="PROSITE" id="PS50263"/>
    </source>
</evidence>
<dbReference type="PANTHER" id="PTHR11750:SF26">
    <property type="entry name" value="PROTEIN N-TERMINAL AMIDASE"/>
    <property type="match status" value="1"/>
</dbReference>
<dbReference type="GO" id="GO:0030163">
    <property type="term" value="P:protein catabolic process"/>
    <property type="evidence" value="ECO:0007669"/>
    <property type="project" value="TreeGrafter"/>
</dbReference>
<dbReference type="GO" id="GO:0008418">
    <property type="term" value="F:protein-N-terminal asparagine amidohydrolase activity"/>
    <property type="evidence" value="ECO:0007669"/>
    <property type="project" value="InterPro"/>
</dbReference>
<dbReference type="STRING" id="112090.W4FS30"/>
<dbReference type="GO" id="GO:0070773">
    <property type="term" value="F:protein-N-terminal glutamine amidohydrolase activity"/>
    <property type="evidence" value="ECO:0007669"/>
    <property type="project" value="InterPro"/>
</dbReference>
<dbReference type="Gene3D" id="3.60.110.10">
    <property type="entry name" value="Carbon-nitrogen hydrolase"/>
    <property type="match status" value="1"/>
</dbReference>
<dbReference type="OrthoDB" id="201515at2759"/>
<dbReference type="InterPro" id="IPR003010">
    <property type="entry name" value="C-N_Hydrolase"/>
</dbReference>
<dbReference type="EMBL" id="KI913176">
    <property type="protein sequence ID" value="ETV69453.1"/>
    <property type="molecule type" value="Genomic_DNA"/>
</dbReference>